<dbReference type="GO" id="GO:0046872">
    <property type="term" value="F:metal ion binding"/>
    <property type="evidence" value="ECO:0007669"/>
    <property type="project" value="UniProtKB-KW"/>
</dbReference>
<feature type="domain" description="Myb/SANT-like" evidence="3">
    <location>
        <begin position="116"/>
        <end position="190"/>
    </location>
</feature>
<accession>A0A1Q3BGJ2</accession>
<comment type="caution">
    <text evidence="5">The sequence shown here is derived from an EMBL/GenBank/DDBJ whole genome shotgun (WGS) entry which is preliminary data.</text>
</comment>
<dbReference type="Pfam" id="PF12776">
    <property type="entry name" value="Myb_DNA-bind_3"/>
    <property type="match status" value="1"/>
</dbReference>
<dbReference type="AlphaFoldDB" id="A0A1Q3BGJ2"/>
<dbReference type="Proteomes" id="UP000187406">
    <property type="component" value="Unassembled WGS sequence"/>
</dbReference>
<dbReference type="EMBL" id="BDDD01000523">
    <property type="protein sequence ID" value="GAV67120.1"/>
    <property type="molecule type" value="Genomic_DNA"/>
</dbReference>
<evidence type="ECO:0000259" key="3">
    <source>
        <dbReference type="Pfam" id="PF12776"/>
    </source>
</evidence>
<dbReference type="OrthoDB" id="418757at2759"/>
<organism evidence="5 6">
    <name type="scientific">Cephalotus follicularis</name>
    <name type="common">Albany pitcher plant</name>
    <dbReference type="NCBI Taxonomy" id="3775"/>
    <lineage>
        <taxon>Eukaryota</taxon>
        <taxon>Viridiplantae</taxon>
        <taxon>Streptophyta</taxon>
        <taxon>Embryophyta</taxon>
        <taxon>Tracheophyta</taxon>
        <taxon>Spermatophyta</taxon>
        <taxon>Magnoliopsida</taxon>
        <taxon>eudicotyledons</taxon>
        <taxon>Gunneridae</taxon>
        <taxon>Pentapetalae</taxon>
        <taxon>rosids</taxon>
        <taxon>fabids</taxon>
        <taxon>Oxalidales</taxon>
        <taxon>Cephalotaceae</taxon>
        <taxon>Cephalotus</taxon>
    </lineage>
</organism>
<dbReference type="InterPro" id="IPR027806">
    <property type="entry name" value="HARBI1_dom"/>
</dbReference>
<dbReference type="PANTHER" id="PTHR31704:SF37">
    <property type="entry name" value="HEAT SHOCK PROTEIN"/>
    <property type="match status" value="1"/>
</dbReference>
<comment type="cofactor">
    <cofactor evidence="1">
        <name>a divalent metal cation</name>
        <dbReference type="ChEBI" id="CHEBI:60240"/>
    </cofactor>
</comment>
<dbReference type="InParanoid" id="A0A1Q3BGJ2"/>
<name>A0A1Q3BGJ2_CEPFO</name>
<dbReference type="STRING" id="3775.A0A1Q3BGJ2"/>
<evidence type="ECO:0000259" key="4">
    <source>
        <dbReference type="Pfam" id="PF13359"/>
    </source>
</evidence>
<gene>
    <name evidence="5" type="ORF">CFOL_v3_10629</name>
</gene>
<evidence type="ECO:0000256" key="2">
    <source>
        <dbReference type="ARBA" id="ARBA00022723"/>
    </source>
</evidence>
<feature type="domain" description="DDE Tnp4" evidence="4">
    <location>
        <begin position="204"/>
        <end position="291"/>
    </location>
</feature>
<evidence type="ECO:0000313" key="6">
    <source>
        <dbReference type="Proteomes" id="UP000187406"/>
    </source>
</evidence>
<dbReference type="Pfam" id="PF14223">
    <property type="entry name" value="Retrotran_gag_2"/>
    <property type="match status" value="1"/>
</dbReference>
<dbReference type="InterPro" id="IPR024752">
    <property type="entry name" value="Myb/SANT-like_dom"/>
</dbReference>
<keyword evidence="2" id="KW-0479">Metal-binding</keyword>
<evidence type="ECO:0000256" key="1">
    <source>
        <dbReference type="ARBA" id="ARBA00001968"/>
    </source>
</evidence>
<keyword evidence="6" id="KW-1185">Reference proteome</keyword>
<protein>
    <submittedName>
        <fullName evidence="5">Myb_DNA-bind_3 domain-containing protein/DDE_4 domain-containing protein/UBN2_2 domain-containing protein</fullName>
    </submittedName>
</protein>
<dbReference type="Pfam" id="PF13359">
    <property type="entry name" value="DDE_Tnp_4"/>
    <property type="match status" value="1"/>
</dbReference>
<dbReference type="PANTHER" id="PTHR31704">
    <property type="entry name" value="MYB/SANT-LIKE DNA-BINDING DOMAIN PROTEIN-RELATED"/>
    <property type="match status" value="1"/>
</dbReference>
<proteinExistence type="predicted"/>
<sequence>MGLKYKDGQSISDHLNEFQVVLDQLSAMNIKFEDEVQGLWLLGTLPDSWETCCMSLSNSAPDGIVTMDFAKNGILNEKMRRKTQGSSSDSEALVVEIWGEVKVKVQEEETRVEANQDKPKSHFTKEAWKSLVETFGRETGRAYDYNKLKNKWDQLKKDYLLWRALLGIDTRLGWDSEKMTVDASDDWWKRRIVVLYFFQNYLYVSVGKYYLVDFGYTPHKGYLSPYKGEGYHLPNFQLGRSPVSSEEIFNYTHSSIRSVIERTFGVWKNKWKIIKTMHSYPLDRQLKIVTVFIRKNTTQDRHFADFDDNPTFVLENELRYVQNEPEGSQAISQKEGR</sequence>
<reference evidence="6" key="1">
    <citation type="submission" date="2016-04" db="EMBL/GenBank/DDBJ databases">
        <title>Cephalotus genome sequencing.</title>
        <authorList>
            <person name="Fukushima K."/>
            <person name="Hasebe M."/>
            <person name="Fang X."/>
        </authorList>
    </citation>
    <scope>NUCLEOTIDE SEQUENCE [LARGE SCALE GENOMIC DNA]</scope>
    <source>
        <strain evidence="6">cv. St1</strain>
    </source>
</reference>
<evidence type="ECO:0000313" key="5">
    <source>
        <dbReference type="EMBL" id="GAV67120.1"/>
    </source>
</evidence>